<dbReference type="OrthoDB" id="9761189at2"/>
<evidence type="ECO:0000313" key="1">
    <source>
        <dbReference type="EMBL" id="SFP77032.1"/>
    </source>
</evidence>
<sequence>MTTLQATIFNEITKLPGSECDLLDNLCDEIHEEYRGKGLGNFATESYFSNFLKNYDFSSELGVQIKEKYQ</sequence>
<dbReference type="Proteomes" id="UP000199306">
    <property type="component" value="Unassembled WGS sequence"/>
</dbReference>
<proteinExistence type="predicted"/>
<dbReference type="EMBL" id="FOXH01000005">
    <property type="protein sequence ID" value="SFP77032.1"/>
    <property type="molecule type" value="Genomic_DNA"/>
</dbReference>
<dbReference type="AlphaFoldDB" id="A0A1I5T1X1"/>
<name>A0A1I5T1X1_9BACT</name>
<protein>
    <submittedName>
        <fullName evidence="1">Uncharacterized protein</fullName>
    </submittedName>
</protein>
<accession>A0A1I5T1X1</accession>
<reference evidence="1 2" key="1">
    <citation type="submission" date="2016-10" db="EMBL/GenBank/DDBJ databases">
        <authorList>
            <person name="de Groot N.N."/>
        </authorList>
    </citation>
    <scope>NUCLEOTIDE SEQUENCE [LARGE SCALE GENOMIC DNA]</scope>
    <source>
        <strain evidence="2">E92,LMG 26720,CCM 7988</strain>
    </source>
</reference>
<organism evidence="1 2">
    <name type="scientific">Pseudarcicella hirudinis</name>
    <dbReference type="NCBI Taxonomy" id="1079859"/>
    <lineage>
        <taxon>Bacteria</taxon>
        <taxon>Pseudomonadati</taxon>
        <taxon>Bacteroidota</taxon>
        <taxon>Cytophagia</taxon>
        <taxon>Cytophagales</taxon>
        <taxon>Flectobacillaceae</taxon>
        <taxon>Pseudarcicella</taxon>
    </lineage>
</organism>
<dbReference type="RefSeq" id="WP_143095211.1">
    <property type="nucleotide sequence ID" value="NZ_FOXH01000005.1"/>
</dbReference>
<gene>
    <name evidence="1" type="ORF">SAMN04515674_105331</name>
</gene>
<evidence type="ECO:0000313" key="2">
    <source>
        <dbReference type="Proteomes" id="UP000199306"/>
    </source>
</evidence>
<keyword evidence="2" id="KW-1185">Reference proteome</keyword>
<dbReference type="STRING" id="1079859.SAMN04515674_105331"/>